<dbReference type="Proteomes" id="UP000746747">
    <property type="component" value="Unassembled WGS sequence"/>
</dbReference>
<evidence type="ECO:0000256" key="2">
    <source>
        <dbReference type="ARBA" id="ARBA00022692"/>
    </source>
</evidence>
<keyword evidence="3 5" id="KW-1133">Transmembrane helix</keyword>
<feature type="transmembrane region" description="Helical" evidence="5">
    <location>
        <begin position="50"/>
        <end position="72"/>
    </location>
</feature>
<dbReference type="Pfam" id="PF13520">
    <property type="entry name" value="AA_permease_2"/>
    <property type="match status" value="1"/>
</dbReference>
<evidence type="ECO:0000313" key="6">
    <source>
        <dbReference type="EMBL" id="CAG9529890.1"/>
    </source>
</evidence>
<dbReference type="AlphaFoldDB" id="A0A8J2MI44"/>
<dbReference type="InterPro" id="IPR002293">
    <property type="entry name" value="AA/rel_permease1"/>
</dbReference>
<comment type="subcellular location">
    <subcellularLocation>
        <location evidence="1">Membrane</location>
        <topology evidence="1">Multi-pass membrane protein</topology>
    </subcellularLocation>
</comment>
<dbReference type="InterPro" id="IPR050598">
    <property type="entry name" value="AminoAcid_Transporter"/>
</dbReference>
<protein>
    <recommendedName>
        <fullName evidence="8">Y+L amino acid transporter 2</fullName>
    </recommendedName>
</protein>
<keyword evidence="4 5" id="KW-0472">Membrane</keyword>
<reference evidence="6" key="1">
    <citation type="submission" date="2021-09" db="EMBL/GenBank/DDBJ databases">
        <authorList>
            <consortium name="Pathogen Informatics"/>
        </authorList>
    </citation>
    <scope>NUCLEOTIDE SEQUENCE</scope>
</reference>
<accession>A0A8J2MI44</accession>
<feature type="transmembrane region" description="Helical" evidence="5">
    <location>
        <begin position="20"/>
        <end position="38"/>
    </location>
</feature>
<evidence type="ECO:0000256" key="3">
    <source>
        <dbReference type="ARBA" id="ARBA00022989"/>
    </source>
</evidence>
<dbReference type="EMBL" id="CAKAEH010000111">
    <property type="protein sequence ID" value="CAG9529890.1"/>
    <property type="molecule type" value="Genomic_DNA"/>
</dbReference>
<evidence type="ECO:0000313" key="7">
    <source>
        <dbReference type="Proteomes" id="UP000746747"/>
    </source>
</evidence>
<dbReference type="Gene3D" id="1.20.1740.10">
    <property type="entry name" value="Amino acid/polyamine transporter I"/>
    <property type="match status" value="1"/>
</dbReference>
<keyword evidence="7" id="KW-1185">Reference proteome</keyword>
<dbReference type="GO" id="GO:0015179">
    <property type="term" value="F:L-amino acid transmembrane transporter activity"/>
    <property type="evidence" value="ECO:0007669"/>
    <property type="project" value="TreeGrafter"/>
</dbReference>
<dbReference type="PANTHER" id="PTHR11785">
    <property type="entry name" value="AMINO ACID TRANSPORTER"/>
    <property type="match status" value="1"/>
</dbReference>
<evidence type="ECO:0000256" key="1">
    <source>
        <dbReference type="ARBA" id="ARBA00004141"/>
    </source>
</evidence>
<dbReference type="PANTHER" id="PTHR11785:SF528">
    <property type="entry name" value="AMINO ACID TRANSPORTER PROTEIN JHI-21"/>
    <property type="match status" value="1"/>
</dbReference>
<evidence type="ECO:0000256" key="5">
    <source>
        <dbReference type="SAM" id="Phobius"/>
    </source>
</evidence>
<name>A0A8J2MI44_9BILA</name>
<dbReference type="OrthoDB" id="3257095at2759"/>
<dbReference type="FunFam" id="1.20.1740.10:FF:000056">
    <property type="entry name" value="Y+L amino acid transporter 2"/>
    <property type="match status" value="1"/>
</dbReference>
<sequence length="240" mass="25912">MESLGGGASNKIHLERRISLFNGCAIIIGVIVGSGIFVSPKGVLIESGSVGLSLVIWILSGAFATMGAFIYAELGTTIPKSGGEYAYISEAFGSLPSFVFLWIALVMINPTTNAIMALTFAQYALQPFFKNCELPDNAVRLLAACIICLLTFLNCCSVKWSMRVQNIFSLAKVAALCVIIMAGLLWFCLGNTEYLETSILFEGTQTNPSHLALAFYSGVFSFSGWNSLNFVTEELINPNK</sequence>
<keyword evidence="2 5" id="KW-0812">Transmembrane</keyword>
<feature type="transmembrane region" description="Helical" evidence="5">
    <location>
        <begin position="167"/>
        <end position="189"/>
    </location>
</feature>
<evidence type="ECO:0008006" key="8">
    <source>
        <dbReference type="Google" id="ProtNLM"/>
    </source>
</evidence>
<feature type="transmembrane region" description="Helical" evidence="5">
    <location>
        <begin position="141"/>
        <end position="161"/>
    </location>
</feature>
<dbReference type="GO" id="GO:0016020">
    <property type="term" value="C:membrane"/>
    <property type="evidence" value="ECO:0007669"/>
    <property type="project" value="UniProtKB-SubCell"/>
</dbReference>
<organism evidence="6 7">
    <name type="scientific">Cercopithifilaria johnstoni</name>
    <dbReference type="NCBI Taxonomy" id="2874296"/>
    <lineage>
        <taxon>Eukaryota</taxon>
        <taxon>Metazoa</taxon>
        <taxon>Ecdysozoa</taxon>
        <taxon>Nematoda</taxon>
        <taxon>Chromadorea</taxon>
        <taxon>Rhabditida</taxon>
        <taxon>Spirurina</taxon>
        <taxon>Spiruromorpha</taxon>
        <taxon>Filarioidea</taxon>
        <taxon>Onchocercidae</taxon>
        <taxon>Cercopithifilaria</taxon>
    </lineage>
</organism>
<gene>
    <name evidence="6" type="ORF">CJOHNSTONI_LOCUS431</name>
</gene>
<comment type="caution">
    <text evidence="6">The sequence shown here is derived from an EMBL/GenBank/DDBJ whole genome shotgun (WGS) entry which is preliminary data.</text>
</comment>
<proteinExistence type="predicted"/>
<evidence type="ECO:0000256" key="4">
    <source>
        <dbReference type="ARBA" id="ARBA00023136"/>
    </source>
</evidence>